<dbReference type="Pfam" id="PF01494">
    <property type="entry name" value="FAD_binding_3"/>
    <property type="match status" value="1"/>
</dbReference>
<comment type="caution">
    <text evidence="8">The sequence shown here is derived from an EMBL/GenBank/DDBJ whole genome shotgun (WGS) entry which is preliminary data.</text>
</comment>
<organism evidence="8 9">
    <name type="scientific">Streptomyces similanensis</name>
    <dbReference type="NCBI Taxonomy" id="1274988"/>
    <lineage>
        <taxon>Bacteria</taxon>
        <taxon>Bacillati</taxon>
        <taxon>Actinomycetota</taxon>
        <taxon>Actinomycetes</taxon>
        <taxon>Kitasatosporales</taxon>
        <taxon>Streptomycetaceae</taxon>
        <taxon>Streptomyces</taxon>
    </lineage>
</organism>
<evidence type="ECO:0000256" key="6">
    <source>
        <dbReference type="ARBA" id="ARBA00023033"/>
    </source>
</evidence>
<accession>A0ABP9K5R4</accession>
<evidence type="ECO:0000256" key="4">
    <source>
        <dbReference type="ARBA" id="ARBA00022857"/>
    </source>
</evidence>
<dbReference type="EMBL" id="BAABKC010000021">
    <property type="protein sequence ID" value="GAA5049900.1"/>
    <property type="molecule type" value="Genomic_DNA"/>
</dbReference>
<sequence>MAELHRRSVAVIGAGPVGCALALLLRRQGVDVDVYERETESAGSGSGNSFNLTLTLRGLSCLPRSVQRRLYLQGAVLGKRVIHHRDGAISTQPYGTSDTHHLLSIPRRVLQDTLRDQALRAGARIHYGRACVGVDTGRPAALLRDSGGATAWVTADLLVGCDGAGSAVRDALAAAHPGDLWVRRRTIAHGHAEITMDYGDADPTGMHLWPRGDHFLQAQPNRDRTFTTSLFKPLTDDASRPHFAGLPSADAVSRYCAAEFPDVFGRMAGVGKDLTARRPGRLRIVDCAPYHHRRTVLVGDAAHTVVPFFGQGINCSFEDAATLAGLLEKFRFARREEDETLVEAAVGEYSDVRVKAGHALAELSLRNLEELSDHVNSLAFLDRRALERRLHELHPELFTPLYQLVAFTNVPYDVAQRMHGEFSAVLDSLCGKRDVRRERDAIIGEFVAAYGPGFSAGKLRTG</sequence>
<feature type="domain" description="FAD-binding" evidence="7">
    <location>
        <begin position="8"/>
        <end position="327"/>
    </location>
</feature>
<keyword evidence="9" id="KW-1185">Reference proteome</keyword>
<evidence type="ECO:0000259" key="7">
    <source>
        <dbReference type="Pfam" id="PF01494"/>
    </source>
</evidence>
<evidence type="ECO:0000313" key="8">
    <source>
        <dbReference type="EMBL" id="GAA5049900.1"/>
    </source>
</evidence>
<proteinExistence type="predicted"/>
<keyword evidence="4" id="KW-0521">NADP</keyword>
<dbReference type="Gene3D" id="3.50.50.60">
    <property type="entry name" value="FAD/NAD(P)-binding domain"/>
    <property type="match status" value="1"/>
</dbReference>
<protein>
    <submittedName>
        <fullName evidence="8">NAD(P)/FAD-dependent oxidoreductase</fullName>
    </submittedName>
</protein>
<keyword evidence="2" id="KW-0285">Flavoprotein</keyword>
<dbReference type="PANTHER" id="PTHR46028">
    <property type="entry name" value="KYNURENINE 3-MONOOXYGENASE"/>
    <property type="match status" value="1"/>
</dbReference>
<evidence type="ECO:0000256" key="5">
    <source>
        <dbReference type="ARBA" id="ARBA00023002"/>
    </source>
</evidence>
<evidence type="ECO:0000256" key="2">
    <source>
        <dbReference type="ARBA" id="ARBA00022630"/>
    </source>
</evidence>
<comment type="cofactor">
    <cofactor evidence="1">
        <name>FAD</name>
        <dbReference type="ChEBI" id="CHEBI:57692"/>
    </cofactor>
</comment>
<keyword evidence="6" id="KW-0503">Monooxygenase</keyword>
<evidence type="ECO:0000256" key="1">
    <source>
        <dbReference type="ARBA" id="ARBA00001974"/>
    </source>
</evidence>
<keyword evidence="5" id="KW-0560">Oxidoreductase</keyword>
<dbReference type="InterPro" id="IPR002938">
    <property type="entry name" value="FAD-bd"/>
</dbReference>
<dbReference type="SUPFAM" id="SSF51905">
    <property type="entry name" value="FAD/NAD(P)-binding domain"/>
    <property type="match status" value="1"/>
</dbReference>
<dbReference type="PRINTS" id="PR00420">
    <property type="entry name" value="RNGMNOXGNASE"/>
</dbReference>
<dbReference type="PANTHER" id="PTHR46028:SF2">
    <property type="entry name" value="KYNURENINE 3-MONOOXYGENASE"/>
    <property type="match status" value="1"/>
</dbReference>
<gene>
    <name evidence="8" type="ORF">GCM10023336_17310</name>
</gene>
<name>A0ABP9K5R4_9ACTN</name>
<dbReference type="RefSeq" id="WP_176146991.1">
    <property type="nucleotide sequence ID" value="NZ_BAABKC010000021.1"/>
</dbReference>
<keyword evidence="3" id="KW-0274">FAD</keyword>
<evidence type="ECO:0000313" key="9">
    <source>
        <dbReference type="Proteomes" id="UP001500124"/>
    </source>
</evidence>
<dbReference type="Proteomes" id="UP001500124">
    <property type="component" value="Unassembled WGS sequence"/>
</dbReference>
<dbReference type="InterPro" id="IPR036188">
    <property type="entry name" value="FAD/NAD-bd_sf"/>
</dbReference>
<reference evidence="9" key="1">
    <citation type="journal article" date="2019" name="Int. J. Syst. Evol. Microbiol.">
        <title>The Global Catalogue of Microorganisms (GCM) 10K type strain sequencing project: providing services to taxonomists for standard genome sequencing and annotation.</title>
        <authorList>
            <consortium name="The Broad Institute Genomics Platform"/>
            <consortium name="The Broad Institute Genome Sequencing Center for Infectious Disease"/>
            <person name="Wu L."/>
            <person name="Ma J."/>
        </authorList>
    </citation>
    <scope>NUCLEOTIDE SEQUENCE [LARGE SCALE GENOMIC DNA]</scope>
    <source>
        <strain evidence="9">JCM 18410</strain>
    </source>
</reference>
<evidence type="ECO:0000256" key="3">
    <source>
        <dbReference type="ARBA" id="ARBA00022827"/>
    </source>
</evidence>